<accession>A0ABZ2HK70</accession>
<reference evidence="2 3" key="1">
    <citation type="submission" date="2023-10" db="EMBL/GenBank/DDBJ databases">
        <title>Roseovarius strain S88 nov., isolated from a marine algae.</title>
        <authorList>
            <person name="Lee M.W."/>
            <person name="Lee J.K."/>
            <person name="Kim J.M."/>
            <person name="Choi D.G."/>
            <person name="Baek J.H."/>
            <person name="Bayburt H."/>
            <person name="Jung J.J."/>
            <person name="Han D.M."/>
            <person name="Jeon C.O."/>
        </authorList>
    </citation>
    <scope>NUCLEOTIDE SEQUENCE [LARGE SCALE GENOMIC DNA]</scope>
    <source>
        <strain evidence="2 3">S88</strain>
    </source>
</reference>
<proteinExistence type="predicted"/>
<dbReference type="EMBL" id="CP146069">
    <property type="protein sequence ID" value="WWR46772.1"/>
    <property type="molecule type" value="Genomic_DNA"/>
</dbReference>
<dbReference type="InterPro" id="IPR002625">
    <property type="entry name" value="Smr_dom"/>
</dbReference>
<keyword evidence="3" id="KW-1185">Reference proteome</keyword>
<dbReference type="PROSITE" id="PS50828">
    <property type="entry name" value="SMR"/>
    <property type="match status" value="1"/>
</dbReference>
<dbReference type="PANTHER" id="PTHR35562:SF2">
    <property type="entry name" value="DNA ENDONUCLEASE SMRA-RELATED"/>
    <property type="match status" value="1"/>
</dbReference>
<evidence type="ECO:0000313" key="3">
    <source>
        <dbReference type="Proteomes" id="UP001364156"/>
    </source>
</evidence>
<dbReference type="SUPFAM" id="SSF160443">
    <property type="entry name" value="SMR domain-like"/>
    <property type="match status" value="1"/>
</dbReference>
<dbReference type="Proteomes" id="UP001364156">
    <property type="component" value="Chromosome"/>
</dbReference>
<sequence>MSRRKVTPDELALWNQVAKTADKLGAGRKETFLNDQPKKLSPKNFQIKEPFQIGMGASSSSLRNDVLPQVQDRVAQQPINMDKKTHQRLKSGKLKPEARIDLHGMTLAQAHPRLTRFIMSAHSEGKRLVLVITGKGKNTDNGGPIPVRDGVLRHAVPQWLGQAPLSSLVLQITQAHNRHGGGGAYYVYLRRTR</sequence>
<evidence type="ECO:0000259" key="1">
    <source>
        <dbReference type="PROSITE" id="PS50828"/>
    </source>
</evidence>
<dbReference type="Gene3D" id="3.30.1370.110">
    <property type="match status" value="1"/>
</dbReference>
<dbReference type="InterPro" id="IPR036063">
    <property type="entry name" value="Smr_dom_sf"/>
</dbReference>
<protein>
    <submittedName>
        <fullName evidence="2">Smr/MutS family protein</fullName>
    </submittedName>
</protein>
<gene>
    <name evidence="2" type="ORF">RZ517_00910</name>
</gene>
<name>A0ABZ2HK70_9RHOB</name>
<dbReference type="PANTHER" id="PTHR35562">
    <property type="entry name" value="DNA ENDONUCLEASE SMRA-RELATED"/>
    <property type="match status" value="1"/>
</dbReference>
<dbReference type="Pfam" id="PF01713">
    <property type="entry name" value="Smr"/>
    <property type="match status" value="1"/>
</dbReference>
<feature type="domain" description="Smr" evidence="1">
    <location>
        <begin position="100"/>
        <end position="190"/>
    </location>
</feature>
<evidence type="ECO:0000313" key="2">
    <source>
        <dbReference type="EMBL" id="WWR46772.1"/>
    </source>
</evidence>
<dbReference type="RefSeq" id="WP_338549619.1">
    <property type="nucleotide sequence ID" value="NZ_CP146069.1"/>
</dbReference>
<dbReference type="SMART" id="SM00463">
    <property type="entry name" value="SMR"/>
    <property type="match status" value="1"/>
</dbReference>
<organism evidence="2 3">
    <name type="scientific">Roseovarius phycicola</name>
    <dbReference type="NCBI Taxonomy" id="3080976"/>
    <lineage>
        <taxon>Bacteria</taxon>
        <taxon>Pseudomonadati</taxon>
        <taxon>Pseudomonadota</taxon>
        <taxon>Alphaproteobacteria</taxon>
        <taxon>Rhodobacterales</taxon>
        <taxon>Roseobacteraceae</taxon>
        <taxon>Roseovarius</taxon>
    </lineage>
</organism>